<accession>A0A3P1BTE8</accession>
<gene>
    <name evidence="3" type="ORF">EHT25_12875</name>
</gene>
<organism evidence="3 4">
    <name type="scientific">Larkinella rosea</name>
    <dbReference type="NCBI Taxonomy" id="2025312"/>
    <lineage>
        <taxon>Bacteria</taxon>
        <taxon>Pseudomonadati</taxon>
        <taxon>Bacteroidota</taxon>
        <taxon>Cytophagia</taxon>
        <taxon>Cytophagales</taxon>
        <taxon>Spirosomataceae</taxon>
        <taxon>Larkinella</taxon>
    </lineage>
</organism>
<dbReference type="PANTHER" id="PTHR33178">
    <property type="match status" value="1"/>
</dbReference>
<dbReference type="Pfam" id="PF07876">
    <property type="entry name" value="Dabb"/>
    <property type="match status" value="1"/>
</dbReference>
<dbReference type="InterPro" id="IPR044662">
    <property type="entry name" value="HS1/DABB1-like"/>
</dbReference>
<dbReference type="SMART" id="SM00886">
    <property type="entry name" value="Dabb"/>
    <property type="match status" value="1"/>
</dbReference>
<dbReference type="AlphaFoldDB" id="A0A3P1BTE8"/>
<feature type="domain" description="Stress-response A/B barrel" evidence="2">
    <location>
        <begin position="2"/>
        <end position="93"/>
    </location>
</feature>
<dbReference type="InterPro" id="IPR013097">
    <property type="entry name" value="Dabb"/>
</dbReference>
<dbReference type="SUPFAM" id="SSF54909">
    <property type="entry name" value="Dimeric alpha+beta barrel"/>
    <property type="match status" value="1"/>
</dbReference>
<keyword evidence="4" id="KW-1185">Reference proteome</keyword>
<dbReference type="PANTHER" id="PTHR33178:SF10">
    <property type="entry name" value="STRESS-RESPONSE A_B BARREL DOMAIN-CONTAINING PROTEIN"/>
    <property type="match status" value="1"/>
</dbReference>
<dbReference type="PROSITE" id="PS51502">
    <property type="entry name" value="S_R_A_B_BARREL"/>
    <property type="match status" value="1"/>
</dbReference>
<evidence type="ECO:0000313" key="4">
    <source>
        <dbReference type="Proteomes" id="UP000271925"/>
    </source>
</evidence>
<dbReference type="EMBL" id="RQJO01000008">
    <property type="protein sequence ID" value="RRB04390.1"/>
    <property type="molecule type" value="Genomic_DNA"/>
</dbReference>
<comment type="caution">
    <text evidence="3">The sequence shown here is derived from an EMBL/GenBank/DDBJ whole genome shotgun (WGS) entry which is preliminary data.</text>
</comment>
<comment type="subunit">
    <text evidence="1">Homodimer.</text>
</comment>
<reference evidence="3 4" key="1">
    <citation type="submission" date="2018-11" db="EMBL/GenBank/DDBJ databases">
        <authorList>
            <person name="Zhou Z."/>
            <person name="Wang G."/>
        </authorList>
    </citation>
    <scope>NUCLEOTIDE SEQUENCE [LARGE SCALE GENOMIC DNA]</scope>
    <source>
        <strain evidence="3 4">KCTC52004</strain>
    </source>
</reference>
<protein>
    <submittedName>
        <fullName evidence="3">Dabb family protein</fullName>
    </submittedName>
</protein>
<dbReference type="OrthoDB" id="9808130at2"/>
<dbReference type="Proteomes" id="UP000271925">
    <property type="component" value="Unassembled WGS sequence"/>
</dbReference>
<dbReference type="InterPro" id="IPR011008">
    <property type="entry name" value="Dimeric_a/b-barrel"/>
</dbReference>
<evidence type="ECO:0000313" key="3">
    <source>
        <dbReference type="EMBL" id="RRB04390.1"/>
    </source>
</evidence>
<evidence type="ECO:0000259" key="2">
    <source>
        <dbReference type="PROSITE" id="PS51502"/>
    </source>
</evidence>
<proteinExistence type="predicted"/>
<name>A0A3P1BTE8_9BACT</name>
<dbReference type="Gene3D" id="3.30.70.100">
    <property type="match status" value="1"/>
</dbReference>
<evidence type="ECO:0000256" key="1">
    <source>
        <dbReference type="ARBA" id="ARBA00011738"/>
    </source>
</evidence>
<sequence>MIRHTVVFKLKHPAGSAEEQNFLNEAHKLTAIAGVENFECLKQISPKNPYDFGLSMEFSSQESYAYYNNHPDHVQFVQRFWLNEVAEFLEIDYVPYPG</sequence>
<dbReference type="RefSeq" id="WP_124875065.1">
    <property type="nucleotide sequence ID" value="NZ_RQJO01000008.1"/>
</dbReference>